<protein>
    <submittedName>
        <fullName evidence="1">4441_t:CDS:1</fullName>
    </submittedName>
</protein>
<dbReference type="EMBL" id="CAJVPM010021913">
    <property type="protein sequence ID" value="CAG8642550.1"/>
    <property type="molecule type" value="Genomic_DNA"/>
</dbReference>
<gene>
    <name evidence="1" type="ORF">SCALOS_LOCUS8376</name>
</gene>
<feature type="non-terminal residue" evidence="1">
    <location>
        <position position="54"/>
    </location>
</feature>
<keyword evidence="2" id="KW-1185">Reference proteome</keyword>
<accession>A0ACA9NAG4</accession>
<proteinExistence type="predicted"/>
<evidence type="ECO:0000313" key="2">
    <source>
        <dbReference type="Proteomes" id="UP000789860"/>
    </source>
</evidence>
<organism evidence="1 2">
    <name type="scientific">Scutellospora calospora</name>
    <dbReference type="NCBI Taxonomy" id="85575"/>
    <lineage>
        <taxon>Eukaryota</taxon>
        <taxon>Fungi</taxon>
        <taxon>Fungi incertae sedis</taxon>
        <taxon>Mucoromycota</taxon>
        <taxon>Glomeromycotina</taxon>
        <taxon>Glomeromycetes</taxon>
        <taxon>Diversisporales</taxon>
        <taxon>Gigasporaceae</taxon>
        <taxon>Scutellospora</taxon>
    </lineage>
</organism>
<dbReference type="Proteomes" id="UP000789860">
    <property type="component" value="Unassembled WGS sequence"/>
</dbReference>
<evidence type="ECO:0000313" key="1">
    <source>
        <dbReference type="EMBL" id="CAG8642550.1"/>
    </source>
</evidence>
<comment type="caution">
    <text evidence="1">The sequence shown here is derived from an EMBL/GenBank/DDBJ whole genome shotgun (WGS) entry which is preliminary data.</text>
</comment>
<sequence length="54" mass="6312">TTTENRVICYSSQTNTQLPQPLNAFFSFPLHIWNDISKNNNRNHDIHMFISAHP</sequence>
<name>A0ACA9NAG4_9GLOM</name>
<feature type="non-terminal residue" evidence="1">
    <location>
        <position position="1"/>
    </location>
</feature>
<reference evidence="1" key="1">
    <citation type="submission" date="2021-06" db="EMBL/GenBank/DDBJ databases">
        <authorList>
            <person name="Kallberg Y."/>
            <person name="Tangrot J."/>
            <person name="Rosling A."/>
        </authorList>
    </citation>
    <scope>NUCLEOTIDE SEQUENCE</scope>
    <source>
        <strain evidence="1">AU212A</strain>
    </source>
</reference>